<protein>
    <recommendedName>
        <fullName evidence="3">Tetratricopeptide repeat-containing protein</fullName>
    </recommendedName>
</protein>
<accession>A0A1I6NPK1</accession>
<keyword evidence="2" id="KW-1185">Reference proteome</keyword>
<dbReference type="SUPFAM" id="SSF48452">
    <property type="entry name" value="TPR-like"/>
    <property type="match status" value="1"/>
</dbReference>
<name>A0A1I6NPK1_9CAUL</name>
<dbReference type="InterPro" id="IPR011990">
    <property type="entry name" value="TPR-like_helical_dom_sf"/>
</dbReference>
<dbReference type="Gene3D" id="2.60.120.260">
    <property type="entry name" value="Galactose-binding domain-like"/>
    <property type="match status" value="1"/>
</dbReference>
<evidence type="ECO:0000313" key="1">
    <source>
        <dbReference type="EMBL" id="SFS29884.1"/>
    </source>
</evidence>
<dbReference type="AlphaFoldDB" id="A0A1I6NPK1"/>
<evidence type="ECO:0000313" key="2">
    <source>
        <dbReference type="Proteomes" id="UP000198788"/>
    </source>
</evidence>
<dbReference type="Proteomes" id="UP000198788">
    <property type="component" value="Unassembled WGS sequence"/>
</dbReference>
<dbReference type="STRING" id="871741.SAMN05192570_0290"/>
<reference evidence="2" key="1">
    <citation type="submission" date="2016-10" db="EMBL/GenBank/DDBJ databases">
        <authorList>
            <person name="Varghese N."/>
            <person name="Submissions S."/>
        </authorList>
    </citation>
    <scope>NUCLEOTIDE SEQUENCE [LARGE SCALE GENOMIC DNA]</scope>
    <source>
        <strain evidence="2">CGMCC 1.10683</strain>
    </source>
</reference>
<evidence type="ECO:0008006" key="3">
    <source>
        <dbReference type="Google" id="ProtNLM"/>
    </source>
</evidence>
<gene>
    <name evidence="1" type="ORF">SAMN05192570_0290</name>
</gene>
<dbReference type="EMBL" id="FOZV01000001">
    <property type="protein sequence ID" value="SFS29884.1"/>
    <property type="molecule type" value="Genomic_DNA"/>
</dbReference>
<organism evidence="1 2">
    <name type="scientific">Brevundimonas viscosa</name>
    <dbReference type="NCBI Taxonomy" id="871741"/>
    <lineage>
        <taxon>Bacteria</taxon>
        <taxon>Pseudomonadati</taxon>
        <taxon>Pseudomonadota</taxon>
        <taxon>Alphaproteobacteria</taxon>
        <taxon>Caulobacterales</taxon>
        <taxon>Caulobacteraceae</taxon>
        <taxon>Brevundimonas</taxon>
    </lineage>
</organism>
<proteinExistence type="predicted"/>
<dbReference type="RefSeq" id="WP_143105737.1">
    <property type="nucleotide sequence ID" value="NZ_FOZV01000001.1"/>
</dbReference>
<dbReference type="OrthoDB" id="8410830at2"/>
<dbReference type="Gene3D" id="1.25.40.10">
    <property type="entry name" value="Tetratricopeptide repeat domain"/>
    <property type="match status" value="1"/>
</dbReference>
<sequence length="411" mass="45342">MREALSYALMAGAVWLGWEIIKTPLADRSPPALAVRLAPGSPEVLRRAAEAELLAERFENAQALSTESLSRAPFNARALRVRGLAEARLGDTDRADEMLTLAGNWSLRDDPAHAWLVENRLRRGDYRSAFAHADTLARRRSDLYPSVFRLFTAAAVQDPRALPVIAELLSRNPPWRLAFLEHLHEAENGAPVVGGLAVALEPTDAPFSAYELQRLYTAWLAAGRFEGILEIRHRLGRPPVNFLLQNGDFSTKIEDQLPPFGWTVETGAGMGTAVVEDDLRAENQAFRLEYDGFASGVFTRQLLLLSPGAYRLEGEWRAETPRPEMQIGWQIVCAGTGAVVSGPGSGLRNGSAEWSRFRQSFSVPRENCQAQWLQLVAVPGDRRTTIAAWFDKLQIYSSSTPASRVPASAVE</sequence>